<dbReference type="VEuPathDB" id="FungiDB:ASPVEDRAFT_35815"/>
<dbReference type="OrthoDB" id="66881at2759"/>
<organism evidence="3 4">
    <name type="scientific">Aspergillus versicolor CBS 583.65</name>
    <dbReference type="NCBI Taxonomy" id="1036611"/>
    <lineage>
        <taxon>Eukaryota</taxon>
        <taxon>Fungi</taxon>
        <taxon>Dikarya</taxon>
        <taxon>Ascomycota</taxon>
        <taxon>Pezizomycotina</taxon>
        <taxon>Eurotiomycetes</taxon>
        <taxon>Eurotiomycetidae</taxon>
        <taxon>Eurotiales</taxon>
        <taxon>Aspergillaceae</taxon>
        <taxon>Aspergillus</taxon>
        <taxon>Aspergillus subgen. Nidulantes</taxon>
    </lineage>
</organism>
<dbReference type="GeneID" id="63726591"/>
<feature type="domain" description="DUF6314" evidence="2">
    <location>
        <begin position="25"/>
        <end position="155"/>
    </location>
</feature>
<dbReference type="Proteomes" id="UP000184073">
    <property type="component" value="Unassembled WGS sequence"/>
</dbReference>
<reference evidence="4" key="1">
    <citation type="journal article" date="2017" name="Genome Biol.">
        <title>Comparative genomics reveals high biological diversity and specific adaptations in the industrially and medically important fungal genus Aspergillus.</title>
        <authorList>
            <person name="de Vries R.P."/>
            <person name="Riley R."/>
            <person name="Wiebenga A."/>
            <person name="Aguilar-Osorio G."/>
            <person name="Amillis S."/>
            <person name="Uchima C.A."/>
            <person name="Anderluh G."/>
            <person name="Asadollahi M."/>
            <person name="Askin M."/>
            <person name="Barry K."/>
            <person name="Battaglia E."/>
            <person name="Bayram O."/>
            <person name="Benocci T."/>
            <person name="Braus-Stromeyer S.A."/>
            <person name="Caldana C."/>
            <person name="Canovas D."/>
            <person name="Cerqueira G.C."/>
            <person name="Chen F."/>
            <person name="Chen W."/>
            <person name="Choi C."/>
            <person name="Clum A."/>
            <person name="Dos Santos R.A."/>
            <person name="Damasio A.R."/>
            <person name="Diallinas G."/>
            <person name="Emri T."/>
            <person name="Fekete E."/>
            <person name="Flipphi M."/>
            <person name="Freyberg S."/>
            <person name="Gallo A."/>
            <person name="Gournas C."/>
            <person name="Habgood R."/>
            <person name="Hainaut M."/>
            <person name="Harispe M.L."/>
            <person name="Henrissat B."/>
            <person name="Hilden K.S."/>
            <person name="Hope R."/>
            <person name="Hossain A."/>
            <person name="Karabika E."/>
            <person name="Karaffa L."/>
            <person name="Karanyi Z."/>
            <person name="Krasevec N."/>
            <person name="Kuo A."/>
            <person name="Kusch H."/>
            <person name="LaButti K."/>
            <person name="Lagendijk E.L."/>
            <person name="Lapidus A."/>
            <person name="Levasseur A."/>
            <person name="Lindquist E."/>
            <person name="Lipzen A."/>
            <person name="Logrieco A.F."/>
            <person name="MacCabe A."/>
            <person name="Maekelae M.R."/>
            <person name="Malavazi I."/>
            <person name="Melin P."/>
            <person name="Meyer V."/>
            <person name="Mielnichuk N."/>
            <person name="Miskei M."/>
            <person name="Molnar A.P."/>
            <person name="Mule G."/>
            <person name="Ngan C.Y."/>
            <person name="Orejas M."/>
            <person name="Orosz E."/>
            <person name="Ouedraogo J.P."/>
            <person name="Overkamp K.M."/>
            <person name="Park H.-S."/>
            <person name="Perrone G."/>
            <person name="Piumi F."/>
            <person name="Punt P.J."/>
            <person name="Ram A.F."/>
            <person name="Ramon A."/>
            <person name="Rauscher S."/>
            <person name="Record E."/>
            <person name="Riano-Pachon D.M."/>
            <person name="Robert V."/>
            <person name="Roehrig J."/>
            <person name="Ruller R."/>
            <person name="Salamov A."/>
            <person name="Salih N.S."/>
            <person name="Samson R.A."/>
            <person name="Sandor E."/>
            <person name="Sanguinetti M."/>
            <person name="Schuetze T."/>
            <person name="Sepcic K."/>
            <person name="Shelest E."/>
            <person name="Sherlock G."/>
            <person name="Sophianopoulou V."/>
            <person name="Squina F.M."/>
            <person name="Sun H."/>
            <person name="Susca A."/>
            <person name="Todd R.B."/>
            <person name="Tsang A."/>
            <person name="Unkles S.E."/>
            <person name="van de Wiele N."/>
            <person name="van Rossen-Uffink D."/>
            <person name="Oliveira J.V."/>
            <person name="Vesth T.C."/>
            <person name="Visser J."/>
            <person name="Yu J.-H."/>
            <person name="Zhou M."/>
            <person name="Andersen M.R."/>
            <person name="Archer D.B."/>
            <person name="Baker S.E."/>
            <person name="Benoit I."/>
            <person name="Brakhage A.A."/>
            <person name="Braus G.H."/>
            <person name="Fischer R."/>
            <person name="Frisvad J.C."/>
            <person name="Goldman G.H."/>
            <person name="Houbraken J."/>
            <person name="Oakley B."/>
            <person name="Pocsi I."/>
            <person name="Scazzocchio C."/>
            <person name="Seiboth B."/>
            <person name="vanKuyk P.A."/>
            <person name="Wortman J."/>
            <person name="Dyer P.S."/>
            <person name="Grigoriev I.V."/>
        </authorList>
    </citation>
    <scope>NUCLEOTIDE SEQUENCE [LARGE SCALE GENOMIC DNA]</scope>
    <source>
        <strain evidence="4">CBS 583.65</strain>
    </source>
</reference>
<dbReference type="Pfam" id="PF19834">
    <property type="entry name" value="DUF6314"/>
    <property type="match status" value="2"/>
</dbReference>
<feature type="region of interest" description="Disordered" evidence="1">
    <location>
        <begin position="157"/>
        <end position="176"/>
    </location>
</feature>
<accession>A0A1L9P4P0</accession>
<feature type="domain" description="DUF6314" evidence="2">
    <location>
        <begin position="188"/>
        <end position="241"/>
    </location>
</feature>
<dbReference type="RefSeq" id="XP_040662177.1">
    <property type="nucleotide sequence ID" value="XM_040811080.1"/>
</dbReference>
<dbReference type="AlphaFoldDB" id="A0A1L9P4P0"/>
<evidence type="ECO:0000313" key="3">
    <source>
        <dbReference type="EMBL" id="OJI96414.1"/>
    </source>
</evidence>
<gene>
    <name evidence="3" type="ORF">ASPVEDRAFT_35815</name>
</gene>
<name>A0A1L9P4P0_ASPVE</name>
<protein>
    <recommendedName>
        <fullName evidence="2">DUF6314 domain-containing protein</fullName>
    </recommendedName>
</protein>
<evidence type="ECO:0000256" key="1">
    <source>
        <dbReference type="SAM" id="MobiDB-lite"/>
    </source>
</evidence>
<keyword evidence="4" id="KW-1185">Reference proteome</keyword>
<dbReference type="InterPro" id="IPR045632">
    <property type="entry name" value="DUF6314"/>
</dbReference>
<evidence type="ECO:0000259" key="2">
    <source>
        <dbReference type="Pfam" id="PF19834"/>
    </source>
</evidence>
<evidence type="ECO:0000313" key="4">
    <source>
        <dbReference type="Proteomes" id="UP000184073"/>
    </source>
</evidence>
<dbReference type="STRING" id="1036611.A0A1L9P4P0"/>
<dbReference type="EMBL" id="KV878125">
    <property type="protein sequence ID" value="OJI96414.1"/>
    <property type="molecule type" value="Genomic_DNA"/>
</dbReference>
<sequence>MPPRNLLPTIFSSLSRSSSSASPTRWTLLRTLKSENSNDMQGDLHGTATFTPLRSHRLDPAARKNIPESETLGDGNGYTDLLYSEEGSLPQSFGPGLRWTKKYIWRLSANGRISVWFVKIDKKQKPSADGDGDGDGQAPEEEADYLFHEFDLVSSTDESAAKSESGEEFVTPPVPPEVGSLSGLQTKIVAARGNHLCIKDMYRTAYAFRVAEGSGEVLSWASRHVVKGPKKGQDIVNLYSRAM</sequence>
<proteinExistence type="predicted"/>